<dbReference type="PANTHER" id="PTHR46030:SF1">
    <property type="entry name" value="ALPHA-KETOGLUTARATE-DEPENDENT DIOXYGENASE ALKB HOMOLOG 6"/>
    <property type="match status" value="1"/>
</dbReference>
<comment type="similarity">
    <text evidence="2">Belongs to the alkB family.</text>
</comment>
<keyword evidence="6" id="KW-0408">Iron</keyword>
<gene>
    <name evidence="10" type="ORF">Ae201684_010795</name>
</gene>
<evidence type="ECO:0000256" key="1">
    <source>
        <dbReference type="ARBA" id="ARBA00004123"/>
    </source>
</evidence>
<dbReference type="EMBL" id="VJMJ01000137">
    <property type="protein sequence ID" value="KAF0732145.1"/>
    <property type="molecule type" value="Genomic_DNA"/>
</dbReference>
<evidence type="ECO:0000256" key="6">
    <source>
        <dbReference type="ARBA" id="ARBA00023004"/>
    </source>
</evidence>
<evidence type="ECO:0000313" key="11">
    <source>
        <dbReference type="Proteomes" id="UP000481153"/>
    </source>
</evidence>
<dbReference type="SUPFAM" id="SSF51197">
    <property type="entry name" value="Clavaminate synthase-like"/>
    <property type="match status" value="1"/>
</dbReference>
<keyword evidence="5" id="KW-0560">Oxidoreductase</keyword>
<protein>
    <recommendedName>
        <fullName evidence="9">Fe2OG dioxygenase domain-containing protein</fullName>
    </recommendedName>
</protein>
<dbReference type="InterPro" id="IPR005123">
    <property type="entry name" value="Oxoglu/Fe-dep_dioxygenase_dom"/>
</dbReference>
<evidence type="ECO:0000256" key="5">
    <source>
        <dbReference type="ARBA" id="ARBA00023002"/>
    </source>
</evidence>
<evidence type="ECO:0000256" key="7">
    <source>
        <dbReference type="ARBA" id="ARBA00023242"/>
    </source>
</evidence>
<reference evidence="10 11" key="1">
    <citation type="submission" date="2019-07" db="EMBL/GenBank/DDBJ databases">
        <title>Genomics analysis of Aphanomyces spp. identifies a new class of oomycete effector associated with host adaptation.</title>
        <authorList>
            <person name="Gaulin E."/>
        </authorList>
    </citation>
    <scope>NUCLEOTIDE SEQUENCE [LARGE SCALE GENOMIC DNA]</scope>
    <source>
        <strain evidence="10 11">ATCC 201684</strain>
    </source>
</reference>
<dbReference type="InterPro" id="IPR037151">
    <property type="entry name" value="AlkB-like_sf"/>
</dbReference>
<evidence type="ECO:0000256" key="3">
    <source>
        <dbReference type="ARBA" id="ARBA00022723"/>
    </source>
</evidence>
<keyword evidence="7" id="KW-0539">Nucleus</keyword>
<feature type="compositionally biased region" description="Basic and acidic residues" evidence="8">
    <location>
        <begin position="7"/>
        <end position="38"/>
    </location>
</feature>
<feature type="domain" description="Fe2OG dioxygenase" evidence="9">
    <location>
        <begin position="147"/>
        <end position="243"/>
    </location>
</feature>
<keyword evidence="4" id="KW-0223">Dioxygenase</keyword>
<organism evidence="10 11">
    <name type="scientific">Aphanomyces euteiches</name>
    <dbReference type="NCBI Taxonomy" id="100861"/>
    <lineage>
        <taxon>Eukaryota</taxon>
        <taxon>Sar</taxon>
        <taxon>Stramenopiles</taxon>
        <taxon>Oomycota</taxon>
        <taxon>Saprolegniomycetes</taxon>
        <taxon>Saprolegniales</taxon>
        <taxon>Verrucalvaceae</taxon>
        <taxon>Aphanomyces</taxon>
    </lineage>
</organism>
<evidence type="ECO:0000256" key="8">
    <source>
        <dbReference type="SAM" id="MobiDB-lite"/>
    </source>
</evidence>
<name>A0A6G0WXD7_9STRA</name>
<sequence>MDFAALLREEKRKAPASRKAQEAKKEECQKDVDSKESTPESLPVIEVPPLILEPRQVLGDRLESYRVCNSISSVYHIPNWLSLDEEEAILERVYAVPTSTWVQLRHRRLQVWGGSVTTTYEPSPLPAWLDTLSKALVDMGIFEPANAPNHALINEYTPGDGILPHEDGPMYHSLVAIISLGADARMTFQRHRQIVTTSTPEHFIVERRSLLLFTSEAYTEHLHSIDQVGPNATRVSLTIRKALSN</sequence>
<dbReference type="PANTHER" id="PTHR46030">
    <property type="entry name" value="ALPHA-KETOGLUTARATE-DEPENDENT DIOXYGENASE ALKB HOMOLOG 6"/>
    <property type="match status" value="1"/>
</dbReference>
<comment type="caution">
    <text evidence="10">The sequence shown here is derived from an EMBL/GenBank/DDBJ whole genome shotgun (WGS) entry which is preliminary data.</text>
</comment>
<evidence type="ECO:0000259" key="9">
    <source>
        <dbReference type="PROSITE" id="PS51471"/>
    </source>
</evidence>
<feature type="region of interest" description="Disordered" evidence="8">
    <location>
        <begin position="1"/>
        <end position="41"/>
    </location>
</feature>
<evidence type="ECO:0000313" key="10">
    <source>
        <dbReference type="EMBL" id="KAF0732145.1"/>
    </source>
</evidence>
<keyword evidence="3" id="KW-0479">Metal-binding</keyword>
<dbReference type="GO" id="GO:0046872">
    <property type="term" value="F:metal ion binding"/>
    <property type="evidence" value="ECO:0007669"/>
    <property type="project" value="UniProtKB-KW"/>
</dbReference>
<dbReference type="Pfam" id="PF13532">
    <property type="entry name" value="2OG-FeII_Oxy_2"/>
    <property type="match status" value="1"/>
</dbReference>
<evidence type="ECO:0000256" key="4">
    <source>
        <dbReference type="ARBA" id="ARBA00022964"/>
    </source>
</evidence>
<dbReference type="PROSITE" id="PS51471">
    <property type="entry name" value="FE2OG_OXY"/>
    <property type="match status" value="1"/>
</dbReference>
<dbReference type="Gene3D" id="2.60.120.590">
    <property type="entry name" value="Alpha-ketoglutarate-dependent dioxygenase AlkB-like"/>
    <property type="match status" value="1"/>
</dbReference>
<accession>A0A6G0WXD7</accession>
<dbReference type="GO" id="GO:0051213">
    <property type="term" value="F:dioxygenase activity"/>
    <property type="evidence" value="ECO:0007669"/>
    <property type="project" value="UniProtKB-KW"/>
</dbReference>
<evidence type="ECO:0000256" key="2">
    <source>
        <dbReference type="ARBA" id="ARBA00007879"/>
    </source>
</evidence>
<proteinExistence type="inferred from homology"/>
<dbReference type="InterPro" id="IPR032862">
    <property type="entry name" value="ALKBH6"/>
</dbReference>
<dbReference type="InterPro" id="IPR027450">
    <property type="entry name" value="AlkB-like"/>
</dbReference>
<comment type="subcellular location">
    <subcellularLocation>
        <location evidence="1">Nucleus</location>
    </subcellularLocation>
</comment>
<keyword evidence="11" id="KW-1185">Reference proteome</keyword>
<dbReference type="AlphaFoldDB" id="A0A6G0WXD7"/>
<dbReference type="VEuPathDB" id="FungiDB:AeMF1_001087"/>
<dbReference type="GO" id="GO:0005634">
    <property type="term" value="C:nucleus"/>
    <property type="evidence" value="ECO:0007669"/>
    <property type="project" value="UniProtKB-SubCell"/>
</dbReference>
<dbReference type="Proteomes" id="UP000481153">
    <property type="component" value="Unassembled WGS sequence"/>
</dbReference>